<keyword evidence="1" id="KW-0234">DNA repair</keyword>
<comment type="cofactor">
    <cofactor evidence="1">
        <name>Mg(2+)</name>
        <dbReference type="ChEBI" id="CHEBI:18420"/>
    </cofactor>
</comment>
<dbReference type="OrthoDB" id="7920740at2759"/>
<accession>A0A4C1Y9J2</accession>
<dbReference type="GO" id="GO:0006281">
    <property type="term" value="P:DNA repair"/>
    <property type="evidence" value="ECO:0007669"/>
    <property type="project" value="UniProtKB-KW"/>
</dbReference>
<dbReference type="GO" id="GO:0005524">
    <property type="term" value="F:ATP binding"/>
    <property type="evidence" value="ECO:0007669"/>
    <property type="project" value="UniProtKB-KW"/>
</dbReference>
<dbReference type="GO" id="GO:0043139">
    <property type="term" value="F:5'-3' DNA helicase activity"/>
    <property type="evidence" value="ECO:0007669"/>
    <property type="project" value="UniProtKB-EC"/>
</dbReference>
<keyword evidence="1" id="KW-0067">ATP-binding</keyword>
<comment type="catalytic activity">
    <reaction evidence="1">
        <text>ATP + H2O = ADP + phosphate + H(+)</text>
        <dbReference type="Rhea" id="RHEA:13065"/>
        <dbReference type="ChEBI" id="CHEBI:15377"/>
        <dbReference type="ChEBI" id="CHEBI:15378"/>
        <dbReference type="ChEBI" id="CHEBI:30616"/>
        <dbReference type="ChEBI" id="CHEBI:43474"/>
        <dbReference type="ChEBI" id="CHEBI:456216"/>
        <dbReference type="EC" id="5.6.2.3"/>
    </reaction>
</comment>
<dbReference type="Pfam" id="PF05970">
    <property type="entry name" value="PIF1"/>
    <property type="match status" value="1"/>
</dbReference>
<gene>
    <name evidence="3" type="ORF">EVAR_50900_1</name>
</gene>
<dbReference type="EMBL" id="BGZK01001151">
    <property type="protein sequence ID" value="GBP72598.1"/>
    <property type="molecule type" value="Genomic_DNA"/>
</dbReference>
<comment type="similarity">
    <text evidence="1">Belongs to the helicase family.</text>
</comment>
<keyword evidence="1" id="KW-0378">Hydrolase</keyword>
<dbReference type="PANTHER" id="PTHR10492:SF57">
    <property type="entry name" value="ATP-DEPENDENT DNA HELICASE"/>
    <property type="match status" value="1"/>
</dbReference>
<keyword evidence="4" id="KW-1185">Reference proteome</keyword>
<dbReference type="AlphaFoldDB" id="A0A4C1Y9J2"/>
<protein>
    <recommendedName>
        <fullName evidence="1">ATP-dependent DNA helicase</fullName>
        <ecNumber evidence="1">5.6.2.3</ecNumber>
    </recommendedName>
</protein>
<dbReference type="GO" id="GO:0016887">
    <property type="term" value="F:ATP hydrolysis activity"/>
    <property type="evidence" value="ECO:0007669"/>
    <property type="project" value="RHEA"/>
</dbReference>
<evidence type="ECO:0000259" key="2">
    <source>
        <dbReference type="Pfam" id="PF05970"/>
    </source>
</evidence>
<keyword evidence="1" id="KW-0227">DNA damage</keyword>
<evidence type="ECO:0000313" key="3">
    <source>
        <dbReference type="EMBL" id="GBP72598.1"/>
    </source>
</evidence>
<keyword evidence="1" id="KW-0547">Nucleotide-binding</keyword>
<proteinExistence type="inferred from homology"/>
<name>A0A4C1Y9J2_EUMVA</name>
<sequence>MAHKKSLEALNFTLKDLRRNNIFGGLMILLAGDFRQTLPVVLRGTPADELNACLKASPLWNNKEEIKDARKNQSFSTADGLSTCTGCENSIGSVERFLKGLRRQRTVPLTRIISYDLCNKIKRIRNKDNLLGQNSQICRKQLKNIGAPLEDAFLVVIMLSGLTTDYDPLFMTLENSNLNLIRKIVKGKLLQEHPRIDEKTKSALALVCKRLPKRFRCKKTGHFIKNYPFSGNKKETKVLLSSKALLTALSMNTCNVIYATYTVARLATCPRTEPLFLKNKEKLL</sequence>
<dbReference type="GO" id="GO:0000723">
    <property type="term" value="P:telomere maintenance"/>
    <property type="evidence" value="ECO:0007669"/>
    <property type="project" value="InterPro"/>
</dbReference>
<evidence type="ECO:0000313" key="4">
    <source>
        <dbReference type="Proteomes" id="UP000299102"/>
    </source>
</evidence>
<evidence type="ECO:0000256" key="1">
    <source>
        <dbReference type="RuleBase" id="RU363044"/>
    </source>
</evidence>
<reference evidence="3 4" key="1">
    <citation type="journal article" date="2019" name="Commun. Biol.">
        <title>The bagworm genome reveals a unique fibroin gene that provides high tensile strength.</title>
        <authorList>
            <person name="Kono N."/>
            <person name="Nakamura H."/>
            <person name="Ohtoshi R."/>
            <person name="Tomita M."/>
            <person name="Numata K."/>
            <person name="Arakawa K."/>
        </authorList>
    </citation>
    <scope>NUCLEOTIDE SEQUENCE [LARGE SCALE GENOMIC DNA]</scope>
</reference>
<organism evidence="3 4">
    <name type="scientific">Eumeta variegata</name>
    <name type="common">Bagworm moth</name>
    <name type="synonym">Eumeta japonica</name>
    <dbReference type="NCBI Taxonomy" id="151549"/>
    <lineage>
        <taxon>Eukaryota</taxon>
        <taxon>Metazoa</taxon>
        <taxon>Ecdysozoa</taxon>
        <taxon>Arthropoda</taxon>
        <taxon>Hexapoda</taxon>
        <taxon>Insecta</taxon>
        <taxon>Pterygota</taxon>
        <taxon>Neoptera</taxon>
        <taxon>Endopterygota</taxon>
        <taxon>Lepidoptera</taxon>
        <taxon>Glossata</taxon>
        <taxon>Ditrysia</taxon>
        <taxon>Tineoidea</taxon>
        <taxon>Psychidae</taxon>
        <taxon>Oiketicinae</taxon>
        <taxon>Eumeta</taxon>
    </lineage>
</organism>
<dbReference type="InterPro" id="IPR010285">
    <property type="entry name" value="DNA_helicase_pif1-like_DEAD"/>
</dbReference>
<dbReference type="Pfam" id="PF14223">
    <property type="entry name" value="Retrotran_gag_2"/>
    <property type="match status" value="1"/>
</dbReference>
<dbReference type="Proteomes" id="UP000299102">
    <property type="component" value="Unassembled WGS sequence"/>
</dbReference>
<comment type="caution">
    <text evidence="3">The sequence shown here is derived from an EMBL/GenBank/DDBJ whole genome shotgun (WGS) entry which is preliminary data.</text>
</comment>
<dbReference type="EC" id="5.6.2.3" evidence="1"/>
<dbReference type="PANTHER" id="PTHR10492">
    <property type="match status" value="1"/>
</dbReference>
<keyword evidence="1" id="KW-0347">Helicase</keyword>
<dbReference type="GO" id="GO:0006310">
    <property type="term" value="P:DNA recombination"/>
    <property type="evidence" value="ECO:0007669"/>
    <property type="project" value="UniProtKB-KW"/>
</dbReference>
<feature type="domain" description="DNA helicase Pif1-like DEAD-box helicase" evidence="2">
    <location>
        <begin position="1"/>
        <end position="66"/>
    </location>
</feature>
<keyword evidence="1" id="KW-0233">DNA recombination</keyword>